<proteinExistence type="inferred from homology"/>
<evidence type="ECO:0000256" key="1">
    <source>
        <dbReference type="ARBA" id="ARBA00007689"/>
    </source>
</evidence>
<organism evidence="3 4">
    <name type="scientific">Flavihumibacter stibioxidans</name>
    <dbReference type="NCBI Taxonomy" id="1834163"/>
    <lineage>
        <taxon>Bacteria</taxon>
        <taxon>Pseudomonadati</taxon>
        <taxon>Bacteroidota</taxon>
        <taxon>Chitinophagia</taxon>
        <taxon>Chitinophagales</taxon>
        <taxon>Chitinophagaceae</taxon>
        <taxon>Flavihumibacter</taxon>
    </lineage>
</organism>
<dbReference type="Gene3D" id="3.30.70.1060">
    <property type="entry name" value="Dimeric alpha+beta barrel"/>
    <property type="match status" value="1"/>
</dbReference>
<dbReference type="InterPro" id="IPR005545">
    <property type="entry name" value="YCII"/>
</dbReference>
<sequence>MFIIELTYNVPVTEIDAAMAGHIEYLEKYYHKGNFLASGRKEPRDGGLIFVKATNRQEVENIIKEDPFNINGLANYRIIEFKATKKIKAYNDFCGDE</sequence>
<feature type="domain" description="YCII-related" evidence="2">
    <location>
        <begin position="1"/>
        <end position="82"/>
    </location>
</feature>
<dbReference type="SUPFAM" id="SSF54909">
    <property type="entry name" value="Dimeric alpha+beta barrel"/>
    <property type="match status" value="1"/>
</dbReference>
<gene>
    <name evidence="3" type="ORF">BC349_11040</name>
</gene>
<dbReference type="RefSeq" id="WP_187256920.1">
    <property type="nucleotide sequence ID" value="NZ_JBHULF010000007.1"/>
</dbReference>
<comment type="caution">
    <text evidence="3">The sequence shown here is derived from an EMBL/GenBank/DDBJ whole genome shotgun (WGS) entry which is preliminary data.</text>
</comment>
<dbReference type="PANTHER" id="PTHR37828">
    <property type="entry name" value="GSR2449 PROTEIN"/>
    <property type="match status" value="1"/>
</dbReference>
<protein>
    <submittedName>
        <fullName evidence="3">GTP cyclohydrolase</fullName>
    </submittedName>
</protein>
<dbReference type="Pfam" id="PF03795">
    <property type="entry name" value="YCII"/>
    <property type="match status" value="1"/>
</dbReference>
<name>A0ABR7MAE1_9BACT</name>
<evidence type="ECO:0000313" key="3">
    <source>
        <dbReference type="EMBL" id="MBC6491586.1"/>
    </source>
</evidence>
<dbReference type="EMBL" id="MBUA01000023">
    <property type="protein sequence ID" value="MBC6491586.1"/>
    <property type="molecule type" value="Genomic_DNA"/>
</dbReference>
<accession>A0ABR7MAE1</accession>
<evidence type="ECO:0000313" key="4">
    <source>
        <dbReference type="Proteomes" id="UP000765802"/>
    </source>
</evidence>
<keyword evidence="4" id="KW-1185">Reference proteome</keyword>
<evidence type="ECO:0000259" key="2">
    <source>
        <dbReference type="Pfam" id="PF03795"/>
    </source>
</evidence>
<dbReference type="InterPro" id="IPR011008">
    <property type="entry name" value="Dimeric_a/b-barrel"/>
</dbReference>
<reference evidence="3 4" key="1">
    <citation type="submission" date="2016-07" db="EMBL/GenBank/DDBJ databases">
        <title>Genome analysis of Flavihumibacter stibioxidans YS-17.</title>
        <authorList>
            <person name="Shi K."/>
            <person name="Han Y."/>
            <person name="Wang G."/>
        </authorList>
    </citation>
    <scope>NUCLEOTIDE SEQUENCE [LARGE SCALE GENOMIC DNA]</scope>
    <source>
        <strain evidence="3 4">YS-17</strain>
    </source>
</reference>
<dbReference type="PANTHER" id="PTHR37828:SF1">
    <property type="entry name" value="YCII-RELATED DOMAIN-CONTAINING PROTEIN"/>
    <property type="match status" value="1"/>
</dbReference>
<comment type="similarity">
    <text evidence="1">Belongs to the YciI family.</text>
</comment>
<dbReference type="Proteomes" id="UP000765802">
    <property type="component" value="Unassembled WGS sequence"/>
</dbReference>